<evidence type="ECO:0008006" key="2">
    <source>
        <dbReference type="Google" id="ProtNLM"/>
    </source>
</evidence>
<dbReference type="InterPro" id="IPR040701">
    <property type="entry name" value="Bact_RF_family2"/>
</dbReference>
<organism evidence="1">
    <name type="scientific">Neobacillus citreus</name>
    <dbReference type="NCBI Taxonomy" id="2833578"/>
    <lineage>
        <taxon>Bacteria</taxon>
        <taxon>Bacillati</taxon>
        <taxon>Bacillota</taxon>
        <taxon>Bacilli</taxon>
        <taxon>Bacillales</taxon>
        <taxon>Bacillaceae</taxon>
        <taxon>Neobacillus</taxon>
    </lineage>
</organism>
<dbReference type="EMBL" id="JAGYPE010000002">
    <property type="protein sequence ID" value="MBS4182252.1"/>
    <property type="molecule type" value="Genomic_DNA"/>
</dbReference>
<name>A0A942SYQ6_9BACI</name>
<proteinExistence type="predicted"/>
<sequence length="386" mass="40479">MATTTNENTDLNRSLGALLGAGGTWTWAYVDASGDREDPQHLAALQRRKAEDALRSAGADATTIDAVMAELEEVPGVPAPVSRYVLLHDGEMVLNTVLPGHMHGPESVGCGPVPDLVPLLAHRPLDVPFIVAEVGREGGGFRVYRLGHAGPADEQRVQGRTDTLHFAKAGSGWKQQHWQQHTEEIWKETSNEVAAAIDECVRAVSPRLIVLAGDIKARGLLREQLSHEARALLSEVAVDPRSDDASAKALVEHVDIALARVVAQRRHDVEDLLRTHDGRGDGEVAAGVGPVVEALQQAQPAVVVLDPAGFGDRTVLALDAAPWVATAPEQSAGAGTLGPVPAAVGIVRAALLTQAEVVYANAAALPGGAPAAALLRWPVGPAVPRG</sequence>
<gene>
    <name evidence="1" type="ORF">KHB02_12720</name>
</gene>
<reference evidence="1" key="1">
    <citation type="submission" date="2021-05" db="EMBL/GenBank/DDBJ databases">
        <title>Novel Bacillus species.</title>
        <authorList>
            <person name="Liu G."/>
        </authorList>
    </citation>
    <scope>NUCLEOTIDE SEQUENCE</scope>
    <source>
        <strain evidence="1">FJAT-50051</strain>
    </source>
</reference>
<dbReference type="AlphaFoldDB" id="A0A942SYQ6"/>
<protein>
    <recommendedName>
        <fullName evidence="2">Peptide chain release factor 2</fullName>
    </recommendedName>
</protein>
<dbReference type="Pfam" id="PF18844">
    <property type="entry name" value="baeRF_family2"/>
    <property type="match status" value="1"/>
</dbReference>
<accession>A0A942SYQ6</accession>
<comment type="caution">
    <text evidence="1">The sequence shown here is derived from an EMBL/GenBank/DDBJ whole genome shotgun (WGS) entry which is preliminary data.</text>
</comment>
<evidence type="ECO:0000313" key="1">
    <source>
        <dbReference type="EMBL" id="MBS4182252.1"/>
    </source>
</evidence>